<evidence type="ECO:0000313" key="5">
    <source>
        <dbReference type="Proteomes" id="UP000198736"/>
    </source>
</evidence>
<organism evidence="4 5">
    <name type="scientific">Candidatus Nitrospira nitrificans</name>
    <dbReference type="NCBI Taxonomy" id="1742973"/>
    <lineage>
        <taxon>Bacteria</taxon>
        <taxon>Pseudomonadati</taxon>
        <taxon>Nitrospirota</taxon>
        <taxon>Nitrospiria</taxon>
        <taxon>Nitrospirales</taxon>
        <taxon>Nitrospiraceae</taxon>
        <taxon>Nitrospira</taxon>
    </lineage>
</organism>
<dbReference type="PANTHER" id="PTHR35861:SF1">
    <property type="entry name" value="PHAGE TAIL SHEATH PROTEIN"/>
    <property type="match status" value="1"/>
</dbReference>
<dbReference type="Pfam" id="PF04984">
    <property type="entry name" value="Phage_sheath_1"/>
    <property type="match status" value="1"/>
</dbReference>
<protein>
    <submittedName>
        <fullName evidence="4">Putative Phage tail sheath protein</fullName>
    </submittedName>
</protein>
<dbReference type="InterPro" id="IPR020287">
    <property type="entry name" value="Tail_sheath_C"/>
</dbReference>
<dbReference type="RefSeq" id="WP_090895483.1">
    <property type="nucleotide sequence ID" value="NZ_CZPZ01000007.1"/>
</dbReference>
<name>A0A0S4LDL9_9BACT</name>
<dbReference type="Proteomes" id="UP000198736">
    <property type="component" value="Unassembled WGS sequence"/>
</dbReference>
<dbReference type="Pfam" id="PF17482">
    <property type="entry name" value="Phage_sheath_1C"/>
    <property type="match status" value="1"/>
</dbReference>
<comment type="similarity">
    <text evidence="1">Belongs to the myoviridae tail sheath protein family.</text>
</comment>
<evidence type="ECO:0000256" key="1">
    <source>
        <dbReference type="ARBA" id="ARBA00008005"/>
    </source>
</evidence>
<dbReference type="AlphaFoldDB" id="A0A0S4LDL9"/>
<sequence>MAVQVSYPGVYIEEFAPGAPIQGVGTAVAAFLGLNTYGPPMKPTLFTSWDAYLRMFAPPLPIEPEDDDFLYYAVRGFFANGGQTCFVTAISNATPDFVDLVEEANPLKKIIRLTARRSGPQSPAIGVVVAAAHSVDDVMLFKPEVDASATAGSRSVNVGTAANAAQFLPGDDVVIGNTTGTPITSEPATVARTSGTIVYLQNPLQATYANVKLRLASLPAFAATFRVVDRTPPSQTSAAKLVVGSIITVTQGTGAGAPAPKTTVVTAVRAERISSSLTTYRVTVRDGLTGFTLYGTQPIQLQSQEFNLTVGQPVPTPAPPPTYPGLSMETLHPRYYANVINSDAAGLLLAHPLDPPTGPPSAATVTLGGAQSHDATAIKSRSSDYESALALLEPIRDINIVVAADRTDLAVQKAVLDHCSRLHDRFAIFDAGKATAVQDIEVQREGLENDKGFGALYYPWIEVTSAKTGRRTLVPPGGYVAGIYARTDLNRGVFKAPAGNECVVNGALGVETMLSDTDQGFINLKGVNVIRVFQRGGAPIVWGARTTTKNTNWQYVNIRRLFLFLEESIQVGIRGSVFEPNNLELWQKLKRTISAFLAQQWRDGALFGATEKDAFYVRIDEAINPPDQRALGRLSIEIGVKPSYPAEFIIVRIGIWEGGSEVTE</sequence>
<dbReference type="STRING" id="1742973.COMA2_150053"/>
<proteinExistence type="inferred from homology"/>
<keyword evidence="5" id="KW-1185">Reference proteome</keyword>
<feature type="domain" description="Tail sheath protein subtilisin-like" evidence="2">
    <location>
        <begin position="383"/>
        <end position="547"/>
    </location>
</feature>
<dbReference type="PANTHER" id="PTHR35861">
    <property type="match status" value="1"/>
</dbReference>
<dbReference type="OrthoDB" id="9767864at2"/>
<dbReference type="EMBL" id="CZPZ01000007">
    <property type="protein sequence ID" value="CUS34004.1"/>
    <property type="molecule type" value="Genomic_DNA"/>
</dbReference>
<gene>
    <name evidence="4" type="ORF">COMA2_150053</name>
</gene>
<evidence type="ECO:0000259" key="2">
    <source>
        <dbReference type="Pfam" id="PF04984"/>
    </source>
</evidence>
<accession>A0A0S4LDL9</accession>
<evidence type="ECO:0000259" key="3">
    <source>
        <dbReference type="Pfam" id="PF17482"/>
    </source>
</evidence>
<reference evidence="5" key="1">
    <citation type="submission" date="2015-10" db="EMBL/GenBank/DDBJ databases">
        <authorList>
            <person name="Luecker S."/>
            <person name="Luecker S."/>
        </authorList>
    </citation>
    <scope>NUCLEOTIDE SEQUENCE [LARGE SCALE GENOMIC DNA]</scope>
</reference>
<evidence type="ECO:0000313" key="4">
    <source>
        <dbReference type="EMBL" id="CUS34004.1"/>
    </source>
</evidence>
<dbReference type="Gene3D" id="3.40.50.11780">
    <property type="match status" value="2"/>
</dbReference>
<feature type="domain" description="Tail sheath protein C-terminal" evidence="3">
    <location>
        <begin position="548"/>
        <end position="653"/>
    </location>
</feature>
<dbReference type="InterPro" id="IPR052042">
    <property type="entry name" value="Tail_sheath_structural"/>
</dbReference>
<dbReference type="InterPro" id="IPR035089">
    <property type="entry name" value="Phage_sheath_subtilisin"/>
</dbReference>